<keyword evidence="3" id="KW-1185">Reference proteome</keyword>
<feature type="region of interest" description="Disordered" evidence="1">
    <location>
        <begin position="58"/>
        <end position="99"/>
    </location>
</feature>
<reference evidence="2 3" key="1">
    <citation type="submission" date="2024-08" db="EMBL/GenBank/DDBJ databases">
        <title>Gnathostoma spinigerum genome.</title>
        <authorList>
            <person name="Gonzalez-Bertolin B."/>
            <person name="Monzon S."/>
            <person name="Zaballos A."/>
            <person name="Jimenez P."/>
            <person name="Dekumyoy P."/>
            <person name="Varona S."/>
            <person name="Cuesta I."/>
            <person name="Sumanam S."/>
            <person name="Adisakwattana P."/>
            <person name="Gasser R.B."/>
            <person name="Hernandez-Gonzalez A."/>
            <person name="Young N.D."/>
            <person name="Perteguer M.J."/>
        </authorList>
    </citation>
    <scope>NUCLEOTIDE SEQUENCE [LARGE SCALE GENOMIC DNA]</scope>
    <source>
        <strain evidence="2">AL3</strain>
        <tissue evidence="2">Liver</tissue>
    </source>
</reference>
<dbReference type="EMBL" id="JBGFUD010019222">
    <property type="protein sequence ID" value="MFH4984611.1"/>
    <property type="molecule type" value="Genomic_DNA"/>
</dbReference>
<proteinExistence type="predicted"/>
<name>A0ABD6F2S0_9BILA</name>
<accession>A0ABD6F2S0</accession>
<comment type="caution">
    <text evidence="2">The sequence shown here is derived from an EMBL/GenBank/DDBJ whole genome shotgun (WGS) entry which is preliminary data.</text>
</comment>
<feature type="compositionally biased region" description="Polar residues" evidence="1">
    <location>
        <begin position="1"/>
        <end position="18"/>
    </location>
</feature>
<dbReference type="Proteomes" id="UP001608902">
    <property type="component" value="Unassembled WGS sequence"/>
</dbReference>
<organism evidence="2 3">
    <name type="scientific">Gnathostoma spinigerum</name>
    <dbReference type="NCBI Taxonomy" id="75299"/>
    <lineage>
        <taxon>Eukaryota</taxon>
        <taxon>Metazoa</taxon>
        <taxon>Ecdysozoa</taxon>
        <taxon>Nematoda</taxon>
        <taxon>Chromadorea</taxon>
        <taxon>Rhabditida</taxon>
        <taxon>Spirurina</taxon>
        <taxon>Gnathostomatomorpha</taxon>
        <taxon>Gnathostomatoidea</taxon>
        <taxon>Gnathostomatidae</taxon>
        <taxon>Gnathostoma</taxon>
    </lineage>
</organism>
<evidence type="ECO:0000256" key="1">
    <source>
        <dbReference type="SAM" id="MobiDB-lite"/>
    </source>
</evidence>
<dbReference type="AlphaFoldDB" id="A0ABD6F2S0"/>
<sequence>MASNTGNMGDGDNPSSSKVDGDHIEGSIASENNRNNDSLHVSNKHNFFLSLLGLKYESQPEKPTGQEGAANKKADEGFAVPQIDPESDEAVSKLDNGTLPQGSVSFEVLLKKAVSLLKEKTDRDEQVANLRDQISTLWGKIESLQQQNRAIREKSVRMVSDVTFIVIRHHDLQK</sequence>
<feature type="compositionally biased region" description="Polar residues" evidence="1">
    <location>
        <begin position="29"/>
        <end position="40"/>
    </location>
</feature>
<evidence type="ECO:0000313" key="2">
    <source>
        <dbReference type="EMBL" id="MFH4984611.1"/>
    </source>
</evidence>
<feature type="region of interest" description="Disordered" evidence="1">
    <location>
        <begin position="1"/>
        <end position="40"/>
    </location>
</feature>
<protein>
    <submittedName>
        <fullName evidence="2">Uncharacterized protein</fullName>
    </submittedName>
</protein>
<gene>
    <name evidence="2" type="ORF">AB6A40_011320</name>
</gene>
<evidence type="ECO:0000313" key="3">
    <source>
        <dbReference type="Proteomes" id="UP001608902"/>
    </source>
</evidence>